<comment type="caution">
    <text evidence="2">The sequence shown here is derived from an EMBL/GenBank/DDBJ whole genome shotgun (WGS) entry which is preliminary data.</text>
</comment>
<dbReference type="SMART" id="SM00347">
    <property type="entry name" value="HTH_MARR"/>
    <property type="match status" value="1"/>
</dbReference>
<organism evidence="2 3">
    <name type="scientific">Rhodovulum sulfidophilum</name>
    <name type="common">Rhodobacter sulfidophilus</name>
    <dbReference type="NCBI Taxonomy" id="35806"/>
    <lineage>
        <taxon>Bacteria</taxon>
        <taxon>Pseudomonadati</taxon>
        <taxon>Pseudomonadota</taxon>
        <taxon>Alphaproteobacteria</taxon>
        <taxon>Rhodobacterales</taxon>
        <taxon>Paracoccaceae</taxon>
        <taxon>Rhodovulum</taxon>
    </lineage>
</organism>
<dbReference type="InterPro" id="IPR052526">
    <property type="entry name" value="HTH-type_Bedaq_tolerance"/>
</dbReference>
<dbReference type="InterPro" id="IPR036390">
    <property type="entry name" value="WH_DNA-bd_sf"/>
</dbReference>
<accession>A0A2W5QME1</accession>
<proteinExistence type="predicted"/>
<dbReference type="InterPro" id="IPR000835">
    <property type="entry name" value="HTH_MarR-typ"/>
</dbReference>
<dbReference type="EMBL" id="QFPW01000001">
    <property type="protein sequence ID" value="PZQ52710.1"/>
    <property type="molecule type" value="Genomic_DNA"/>
</dbReference>
<dbReference type="Gene3D" id="1.10.10.10">
    <property type="entry name" value="Winged helix-like DNA-binding domain superfamily/Winged helix DNA-binding domain"/>
    <property type="match status" value="1"/>
</dbReference>
<dbReference type="Proteomes" id="UP000249185">
    <property type="component" value="Unassembled WGS sequence"/>
</dbReference>
<dbReference type="Pfam" id="PF12802">
    <property type="entry name" value="MarR_2"/>
    <property type="match status" value="1"/>
</dbReference>
<sequence>MVIVFFSEIVMIEQLARGRLQRALPRGMELSHFMVLNHFARLGGEKTPAQLARVFHVTKGAMTNTLRKLDAAGYVHIRPDWDDARRKWVSLSPAGQGARDLAVVAMAPVFDDLLAELGIQRLRDALPTLRAIRAVLGADDPSA</sequence>
<protein>
    <submittedName>
        <fullName evidence="2">MarR family transcriptional regulator</fullName>
    </submittedName>
</protein>
<name>A0A2W5QME1_RHOSU</name>
<feature type="domain" description="HTH marR-type" evidence="1">
    <location>
        <begin position="21"/>
        <end position="122"/>
    </location>
</feature>
<reference evidence="2 3" key="1">
    <citation type="submission" date="2017-08" db="EMBL/GenBank/DDBJ databases">
        <title>Infants hospitalized years apart are colonized by the same room-sourced microbial strains.</title>
        <authorList>
            <person name="Brooks B."/>
            <person name="Olm M.R."/>
            <person name="Firek B.A."/>
            <person name="Baker R."/>
            <person name="Thomas B.C."/>
            <person name="Morowitz M.J."/>
            <person name="Banfield J.F."/>
        </authorList>
    </citation>
    <scope>NUCLEOTIDE SEQUENCE [LARGE SCALE GENOMIC DNA]</scope>
    <source>
        <strain evidence="2">S2_005_002_R2_34</strain>
    </source>
</reference>
<dbReference type="GO" id="GO:0003700">
    <property type="term" value="F:DNA-binding transcription factor activity"/>
    <property type="evidence" value="ECO:0007669"/>
    <property type="project" value="InterPro"/>
</dbReference>
<dbReference type="InterPro" id="IPR036388">
    <property type="entry name" value="WH-like_DNA-bd_sf"/>
</dbReference>
<gene>
    <name evidence="2" type="ORF">DI556_02885</name>
</gene>
<dbReference type="PANTHER" id="PTHR39515:SF2">
    <property type="entry name" value="HTH-TYPE TRANSCRIPTIONAL REGULATOR RV0880"/>
    <property type="match status" value="1"/>
</dbReference>
<evidence type="ECO:0000313" key="2">
    <source>
        <dbReference type="EMBL" id="PZQ52710.1"/>
    </source>
</evidence>
<dbReference type="AlphaFoldDB" id="A0A2W5QME1"/>
<dbReference type="PANTHER" id="PTHR39515">
    <property type="entry name" value="CONSERVED PROTEIN"/>
    <property type="match status" value="1"/>
</dbReference>
<dbReference type="SUPFAM" id="SSF46785">
    <property type="entry name" value="Winged helix' DNA-binding domain"/>
    <property type="match status" value="1"/>
</dbReference>
<evidence type="ECO:0000313" key="3">
    <source>
        <dbReference type="Proteomes" id="UP000249185"/>
    </source>
</evidence>
<evidence type="ECO:0000259" key="1">
    <source>
        <dbReference type="SMART" id="SM00347"/>
    </source>
</evidence>